<name>A0A1H3VJG7_BIZPA</name>
<gene>
    <name evidence="2" type="ORF">SAMN04487990_101169</name>
</gene>
<dbReference type="InterPro" id="IPR036761">
    <property type="entry name" value="TTHA0802/YceI-like_sf"/>
</dbReference>
<evidence type="ECO:0000313" key="2">
    <source>
        <dbReference type="EMBL" id="SDZ74242.1"/>
    </source>
</evidence>
<evidence type="ECO:0000313" key="3">
    <source>
        <dbReference type="Proteomes" id="UP000198846"/>
    </source>
</evidence>
<organism evidence="2 3">
    <name type="scientific">Bizionia paragorgiae</name>
    <dbReference type="NCBI Taxonomy" id="283786"/>
    <lineage>
        <taxon>Bacteria</taxon>
        <taxon>Pseudomonadati</taxon>
        <taxon>Bacteroidota</taxon>
        <taxon>Flavobacteriia</taxon>
        <taxon>Flavobacteriales</taxon>
        <taxon>Flavobacteriaceae</taxon>
        <taxon>Bizionia</taxon>
    </lineage>
</organism>
<dbReference type="InterPro" id="IPR007372">
    <property type="entry name" value="Lipid/polyisoprenoid-bd_YceI"/>
</dbReference>
<feature type="domain" description="Lipid/polyisoprenoid-binding YceI-like" evidence="1">
    <location>
        <begin position="44"/>
        <end position="220"/>
    </location>
</feature>
<dbReference type="Gene3D" id="2.40.128.110">
    <property type="entry name" value="Lipid/polyisoprenoid-binding, YceI-like"/>
    <property type="match status" value="1"/>
</dbReference>
<dbReference type="SMART" id="SM00867">
    <property type="entry name" value="YceI"/>
    <property type="match status" value="1"/>
</dbReference>
<dbReference type="STRING" id="283786.SAMN04487990_101169"/>
<evidence type="ECO:0000259" key="1">
    <source>
        <dbReference type="SMART" id="SM00867"/>
    </source>
</evidence>
<sequence length="222" mass="23920">MKRSFLNIFAVAAIGLAVVSCKNSNETKTTEAEVVAVPEATAQKYTVLTDASTIEWKGSKPAGTHFGTINLESGVLNVLENEIQSGTFLIDMTSIEVNDLEGDKKASLEAHLKGTAEGQEDHFFNVAKFPTGAFEVTGVTTDAEGKMMLSGNLALKGKKNNITFPVSLTTNGDDLTLTSESFNIDRTKWSVNYSSKTVFGDLGDKFVNDEIELKIVVKAKKA</sequence>
<dbReference type="PANTHER" id="PTHR34406">
    <property type="entry name" value="PROTEIN YCEI"/>
    <property type="match status" value="1"/>
</dbReference>
<reference evidence="2 3" key="1">
    <citation type="submission" date="2016-10" db="EMBL/GenBank/DDBJ databases">
        <authorList>
            <person name="de Groot N.N."/>
        </authorList>
    </citation>
    <scope>NUCLEOTIDE SEQUENCE [LARGE SCALE GENOMIC DNA]</scope>
    <source>
        <strain evidence="2 3">DSM 23842</strain>
    </source>
</reference>
<accession>A0A1H3VJG7</accession>
<protein>
    <submittedName>
        <fullName evidence="2">Polyisoprenoid-binding protein YceI</fullName>
    </submittedName>
</protein>
<dbReference type="AlphaFoldDB" id="A0A1H3VJG7"/>
<dbReference type="RefSeq" id="WP_092131195.1">
    <property type="nucleotide sequence ID" value="NZ_FNQK01000001.1"/>
</dbReference>
<dbReference type="Proteomes" id="UP000198846">
    <property type="component" value="Unassembled WGS sequence"/>
</dbReference>
<dbReference type="SUPFAM" id="SSF101874">
    <property type="entry name" value="YceI-like"/>
    <property type="match status" value="1"/>
</dbReference>
<dbReference type="PANTHER" id="PTHR34406:SF1">
    <property type="entry name" value="PROTEIN YCEI"/>
    <property type="match status" value="1"/>
</dbReference>
<dbReference type="Pfam" id="PF04264">
    <property type="entry name" value="YceI"/>
    <property type="match status" value="1"/>
</dbReference>
<proteinExistence type="predicted"/>
<keyword evidence="3" id="KW-1185">Reference proteome</keyword>
<dbReference type="EMBL" id="FNQK01000001">
    <property type="protein sequence ID" value="SDZ74242.1"/>
    <property type="molecule type" value="Genomic_DNA"/>
</dbReference>
<dbReference type="PROSITE" id="PS51257">
    <property type="entry name" value="PROKAR_LIPOPROTEIN"/>
    <property type="match status" value="1"/>
</dbReference>
<dbReference type="OrthoDB" id="951410at2"/>